<gene>
    <name evidence="1" type="ORF">N784_11195</name>
</gene>
<proteinExistence type="predicted"/>
<keyword evidence="2" id="KW-1185">Reference proteome</keyword>
<name>A0A0A5G1Q1_9BACI</name>
<dbReference type="RefSeq" id="WP_052127335.1">
    <property type="nucleotide sequence ID" value="NZ_AVPG01000027.1"/>
</dbReference>
<dbReference type="AlphaFoldDB" id="A0A0A5G1Q1"/>
<organism evidence="1 2">
    <name type="scientific">Pontibacillus litoralis JSM 072002</name>
    <dbReference type="NCBI Taxonomy" id="1385512"/>
    <lineage>
        <taxon>Bacteria</taxon>
        <taxon>Bacillati</taxon>
        <taxon>Bacillota</taxon>
        <taxon>Bacilli</taxon>
        <taxon>Bacillales</taxon>
        <taxon>Bacillaceae</taxon>
        <taxon>Pontibacillus</taxon>
    </lineage>
</organism>
<sequence>MTKSFEKIGMVDEEELMELSGATEVEPRTTWPCATFGGTIAITTYTMDRSYESCPTTACSTRC</sequence>
<accession>A0A0A5G1Q1</accession>
<dbReference type="NCBIfam" id="NF038161">
    <property type="entry name" value="lant_II_LchA2"/>
    <property type="match status" value="1"/>
</dbReference>
<dbReference type="OrthoDB" id="2661045at2"/>
<dbReference type="Proteomes" id="UP000030401">
    <property type="component" value="Unassembled WGS sequence"/>
</dbReference>
<protein>
    <recommendedName>
        <fullName evidence="3">Lantibiotic</fullName>
    </recommendedName>
</protein>
<dbReference type="EMBL" id="AVPG01000027">
    <property type="protein sequence ID" value="KGX85053.1"/>
    <property type="molecule type" value="Genomic_DNA"/>
</dbReference>
<dbReference type="STRING" id="1385512.N784_11195"/>
<comment type="caution">
    <text evidence="1">The sequence shown here is derived from an EMBL/GenBank/DDBJ whole genome shotgun (WGS) entry which is preliminary data.</text>
</comment>
<reference evidence="1 2" key="1">
    <citation type="submission" date="2013-08" db="EMBL/GenBank/DDBJ databases">
        <authorList>
            <person name="Huang J."/>
            <person name="Wang G."/>
        </authorList>
    </citation>
    <scope>NUCLEOTIDE SEQUENCE [LARGE SCALE GENOMIC DNA]</scope>
    <source>
        <strain evidence="1 2">JSM 072002</strain>
    </source>
</reference>
<evidence type="ECO:0000313" key="1">
    <source>
        <dbReference type="EMBL" id="KGX85053.1"/>
    </source>
</evidence>
<evidence type="ECO:0008006" key="3">
    <source>
        <dbReference type="Google" id="ProtNLM"/>
    </source>
</evidence>
<evidence type="ECO:0000313" key="2">
    <source>
        <dbReference type="Proteomes" id="UP000030401"/>
    </source>
</evidence>